<dbReference type="AlphaFoldDB" id="A0A0D3DYM5"/>
<protein>
    <submittedName>
        <fullName evidence="1">Uncharacterized protein</fullName>
    </submittedName>
</protein>
<dbReference type="SUPFAM" id="SSF54001">
    <property type="entry name" value="Cysteine proteinases"/>
    <property type="match status" value="1"/>
</dbReference>
<dbReference type="RefSeq" id="XP_013603969.1">
    <property type="nucleotide sequence ID" value="XM_013748515.1"/>
</dbReference>
<dbReference type="InterPro" id="IPR038765">
    <property type="entry name" value="Papain-like_cys_pep_sf"/>
</dbReference>
<evidence type="ECO:0000313" key="2">
    <source>
        <dbReference type="Proteomes" id="UP000032141"/>
    </source>
</evidence>
<dbReference type="Gramene" id="Bo8g114220.1">
    <property type="protein sequence ID" value="Bo8g114220.1"/>
    <property type="gene ID" value="Bo8g114220"/>
</dbReference>
<reference evidence="1 2" key="1">
    <citation type="journal article" date="2014" name="Genome Biol.">
        <title>Transcriptome and methylome profiling reveals relics of genome dominance in the mesopolyploid Brassica oleracea.</title>
        <authorList>
            <person name="Parkin I.A."/>
            <person name="Koh C."/>
            <person name="Tang H."/>
            <person name="Robinson S.J."/>
            <person name="Kagale S."/>
            <person name="Clarke W.E."/>
            <person name="Town C.D."/>
            <person name="Nixon J."/>
            <person name="Krishnakumar V."/>
            <person name="Bidwell S.L."/>
            <person name="Denoeud F."/>
            <person name="Belcram H."/>
            <person name="Links M.G."/>
            <person name="Just J."/>
            <person name="Clarke C."/>
            <person name="Bender T."/>
            <person name="Huebert T."/>
            <person name="Mason A.S."/>
            <person name="Pires J.C."/>
            <person name="Barker G."/>
            <person name="Moore J."/>
            <person name="Walley P.G."/>
            <person name="Manoli S."/>
            <person name="Batley J."/>
            <person name="Edwards D."/>
            <person name="Nelson M.N."/>
            <person name="Wang X."/>
            <person name="Paterson A.H."/>
            <person name="King G."/>
            <person name="Bancroft I."/>
            <person name="Chalhoub B."/>
            <person name="Sharpe A.G."/>
        </authorList>
    </citation>
    <scope>NUCLEOTIDE SEQUENCE</scope>
    <source>
        <strain evidence="1 2">cv. TO1000</strain>
    </source>
</reference>
<keyword evidence="2" id="KW-1185">Reference proteome</keyword>
<dbReference type="OrthoDB" id="1027985at2759"/>
<sequence>MTLSINWEDVNQIVDDFPWVQFYNTGWAYSLMRHMNAACRIANLIGPESLSVTYLVQYMSEFSTLTDTLGIHFLESVKPFLMYEGMVLDDDYQRLFAQFLRLPAIPLPTGIRRFVVTDMIVHTLDLYRNAEEFETKFLDAMTYSPVTASIPNYASLSEFLAPGNFPENKIYCPTITELLSHCPGCHAMFATGIGKSQGVPYVRFRDSSGLIDGGFMHVELGMGVIDQFVELIGAYIMM</sequence>
<dbReference type="Gene3D" id="3.90.70.10">
    <property type="entry name" value="Cysteine proteinases"/>
    <property type="match status" value="1"/>
</dbReference>
<dbReference type="Proteomes" id="UP000032141">
    <property type="component" value="Chromosome C8"/>
</dbReference>
<name>A0A0D3DYM5_BRAOL</name>
<dbReference type="HOGENOM" id="CLU_1284916_0_0_1"/>
<dbReference type="GeneID" id="106311315"/>
<reference evidence="1" key="2">
    <citation type="submission" date="2015-03" db="UniProtKB">
        <authorList>
            <consortium name="EnsemblPlants"/>
        </authorList>
    </citation>
    <scope>IDENTIFICATION</scope>
</reference>
<accession>A0A0D3DYM5</accession>
<dbReference type="OMA" id="CHAMFAT"/>
<dbReference type="EnsemblPlants" id="Bo8g114220.1">
    <property type="protein sequence ID" value="Bo8g114220.1"/>
    <property type="gene ID" value="Bo8g114220"/>
</dbReference>
<proteinExistence type="predicted"/>
<evidence type="ECO:0000313" key="1">
    <source>
        <dbReference type="EnsemblPlants" id="Bo8g114220.1"/>
    </source>
</evidence>
<organism evidence="1 2">
    <name type="scientific">Brassica oleracea var. oleracea</name>
    <dbReference type="NCBI Taxonomy" id="109376"/>
    <lineage>
        <taxon>Eukaryota</taxon>
        <taxon>Viridiplantae</taxon>
        <taxon>Streptophyta</taxon>
        <taxon>Embryophyta</taxon>
        <taxon>Tracheophyta</taxon>
        <taxon>Spermatophyta</taxon>
        <taxon>Magnoliopsida</taxon>
        <taxon>eudicotyledons</taxon>
        <taxon>Gunneridae</taxon>
        <taxon>Pentapetalae</taxon>
        <taxon>rosids</taxon>
        <taxon>malvids</taxon>
        <taxon>Brassicales</taxon>
        <taxon>Brassicaceae</taxon>
        <taxon>Brassiceae</taxon>
        <taxon>Brassica</taxon>
    </lineage>
</organism>
<dbReference type="KEGG" id="boe:106311315"/>